<keyword evidence="1" id="KW-0812">Transmembrane</keyword>
<evidence type="ECO:0000256" key="1">
    <source>
        <dbReference type="SAM" id="Phobius"/>
    </source>
</evidence>
<dbReference type="EMBL" id="LAZR01005967">
    <property type="protein sequence ID" value="KKM95751.1"/>
    <property type="molecule type" value="Genomic_DNA"/>
</dbReference>
<feature type="transmembrane region" description="Helical" evidence="1">
    <location>
        <begin position="6"/>
        <end position="32"/>
    </location>
</feature>
<proteinExistence type="predicted"/>
<dbReference type="AlphaFoldDB" id="A0A0F9M8S3"/>
<keyword evidence="1" id="KW-1133">Transmembrane helix</keyword>
<protein>
    <submittedName>
        <fullName evidence="2">Uncharacterized protein</fullName>
    </submittedName>
</protein>
<gene>
    <name evidence="2" type="ORF">LCGC14_1185080</name>
</gene>
<sequence length="92" mass="10682">MKNNGWVRFLVWVIVTLVCLVAIPTIAGYVIVNDKESRVRDGIIGDTCTVRYIDAQRSAEQAYRELRVIMYANAEAFAEMRADIRWIKKEMR</sequence>
<comment type="caution">
    <text evidence="2">The sequence shown here is derived from an EMBL/GenBank/DDBJ whole genome shotgun (WGS) entry which is preliminary data.</text>
</comment>
<evidence type="ECO:0000313" key="2">
    <source>
        <dbReference type="EMBL" id="KKM95751.1"/>
    </source>
</evidence>
<keyword evidence="1" id="KW-0472">Membrane</keyword>
<accession>A0A0F9M8S3</accession>
<organism evidence="2">
    <name type="scientific">marine sediment metagenome</name>
    <dbReference type="NCBI Taxonomy" id="412755"/>
    <lineage>
        <taxon>unclassified sequences</taxon>
        <taxon>metagenomes</taxon>
        <taxon>ecological metagenomes</taxon>
    </lineage>
</organism>
<reference evidence="2" key="1">
    <citation type="journal article" date="2015" name="Nature">
        <title>Complex archaea that bridge the gap between prokaryotes and eukaryotes.</title>
        <authorList>
            <person name="Spang A."/>
            <person name="Saw J.H."/>
            <person name="Jorgensen S.L."/>
            <person name="Zaremba-Niedzwiedzka K."/>
            <person name="Martijn J."/>
            <person name="Lind A.E."/>
            <person name="van Eijk R."/>
            <person name="Schleper C."/>
            <person name="Guy L."/>
            <person name="Ettema T.J."/>
        </authorList>
    </citation>
    <scope>NUCLEOTIDE SEQUENCE</scope>
</reference>
<name>A0A0F9M8S3_9ZZZZ</name>